<dbReference type="CDD" id="cd00130">
    <property type="entry name" value="PAS"/>
    <property type="match status" value="1"/>
</dbReference>
<proteinExistence type="predicted"/>
<feature type="domain" description="PAS fold-3" evidence="1">
    <location>
        <begin position="32"/>
        <end position="101"/>
    </location>
</feature>
<keyword evidence="3" id="KW-1185">Reference proteome</keyword>
<organism evidence="2 3">
    <name type="scientific">Leucobacter edaphi</name>
    <dbReference type="NCBI Taxonomy" id="2796472"/>
    <lineage>
        <taxon>Bacteria</taxon>
        <taxon>Bacillati</taxon>
        <taxon>Actinomycetota</taxon>
        <taxon>Actinomycetes</taxon>
        <taxon>Micrococcales</taxon>
        <taxon>Microbacteriaceae</taxon>
        <taxon>Leucobacter</taxon>
    </lineage>
</organism>
<dbReference type="InterPro" id="IPR035965">
    <property type="entry name" value="PAS-like_dom_sf"/>
</dbReference>
<dbReference type="SUPFAM" id="SSF55785">
    <property type="entry name" value="PYP-like sensor domain (PAS domain)"/>
    <property type="match status" value="1"/>
</dbReference>
<evidence type="ECO:0000313" key="2">
    <source>
        <dbReference type="EMBL" id="MBK0422752.1"/>
    </source>
</evidence>
<dbReference type="NCBIfam" id="TIGR00229">
    <property type="entry name" value="sensory_box"/>
    <property type="match status" value="1"/>
</dbReference>
<gene>
    <name evidence="2" type="ORF">JD292_11780</name>
</gene>
<evidence type="ECO:0000259" key="1">
    <source>
        <dbReference type="Pfam" id="PF08447"/>
    </source>
</evidence>
<evidence type="ECO:0000313" key="3">
    <source>
        <dbReference type="Proteomes" id="UP000618733"/>
    </source>
</evidence>
<sequence length="446" mass="48882">MTEVHPTGKITRIGIDDLFFSSTGPRGVIRQANSVFVRLSGYPRERLIGAPHSIVRHPAMPAGVYWTMWDALEDGRPFAGYVHNLAADGSAYTVFATVTPIPQGYLSVRITPSRPEHLDQANAIYEKLDDLERVEKRAGLTRRKAARASAVLLTELMREAGFDSYEEFQWRALADEVARREELSPGIPVRPDATRDLGTMLHAIGEVHAELRHWSSSQESLAELTTTLQRTGGRLRTQLDHTAAIEQLITDRPDTPAARNEGLLLWKQMQEIVHGYVVDLVEILGRLERHGAETRFRIALAQLHTAMIGKFTAELIDGDTLSLESAPAIATLAEALQQELTAMVDHYAAHQALAAESASAIERSGSIISIPRRLLMHWRNEAAAGGSGAEAELSEQIASSVEGVGTALEDLSRIVGQVRALSTPLDPSRARQLLATIVQSSLLIRA</sequence>
<dbReference type="Gene3D" id="3.30.450.20">
    <property type="entry name" value="PAS domain"/>
    <property type="match status" value="1"/>
</dbReference>
<dbReference type="EMBL" id="JAEHOI010000011">
    <property type="protein sequence ID" value="MBK0422752.1"/>
    <property type="molecule type" value="Genomic_DNA"/>
</dbReference>
<comment type="caution">
    <text evidence="2">The sequence shown here is derived from an EMBL/GenBank/DDBJ whole genome shotgun (WGS) entry which is preliminary data.</text>
</comment>
<dbReference type="RefSeq" id="WP_200132939.1">
    <property type="nucleotide sequence ID" value="NZ_JAEHOI010000011.1"/>
</dbReference>
<dbReference type="AlphaFoldDB" id="A0A934QFP0"/>
<name>A0A934QFP0_9MICO</name>
<dbReference type="InterPro" id="IPR000014">
    <property type="entry name" value="PAS"/>
</dbReference>
<dbReference type="Proteomes" id="UP000618733">
    <property type="component" value="Unassembled WGS sequence"/>
</dbReference>
<protein>
    <submittedName>
        <fullName evidence="2">PAS domain-containing protein</fullName>
    </submittedName>
</protein>
<accession>A0A934QFP0</accession>
<dbReference type="Pfam" id="PF08447">
    <property type="entry name" value="PAS_3"/>
    <property type="match status" value="1"/>
</dbReference>
<dbReference type="InterPro" id="IPR013655">
    <property type="entry name" value="PAS_fold_3"/>
</dbReference>
<reference evidence="2" key="1">
    <citation type="submission" date="2020-12" db="EMBL/GenBank/DDBJ databases">
        <title>Leucobacter sp. CAS2, isolated from Chromium sludge.</title>
        <authorList>
            <person name="Xu Z."/>
        </authorList>
    </citation>
    <scope>NUCLEOTIDE SEQUENCE</scope>
    <source>
        <strain evidence="2">CSA2</strain>
    </source>
</reference>